<evidence type="ECO:0000313" key="2">
    <source>
        <dbReference type="EMBL" id="KAI3954262.1"/>
    </source>
</evidence>
<organism evidence="2 3">
    <name type="scientific">Papaver atlanticum</name>
    <dbReference type="NCBI Taxonomy" id="357466"/>
    <lineage>
        <taxon>Eukaryota</taxon>
        <taxon>Viridiplantae</taxon>
        <taxon>Streptophyta</taxon>
        <taxon>Embryophyta</taxon>
        <taxon>Tracheophyta</taxon>
        <taxon>Spermatophyta</taxon>
        <taxon>Magnoliopsida</taxon>
        <taxon>Ranunculales</taxon>
        <taxon>Papaveraceae</taxon>
        <taxon>Papaveroideae</taxon>
        <taxon>Papaver</taxon>
    </lineage>
</organism>
<accession>A0AAD4XWT5</accession>
<evidence type="ECO:0000313" key="3">
    <source>
        <dbReference type="Proteomes" id="UP001202328"/>
    </source>
</evidence>
<dbReference type="InterPro" id="IPR009856">
    <property type="entry name" value="Lir1"/>
</dbReference>
<dbReference type="Proteomes" id="UP001202328">
    <property type="component" value="Unassembled WGS sequence"/>
</dbReference>
<reference evidence="2" key="1">
    <citation type="submission" date="2022-04" db="EMBL/GenBank/DDBJ databases">
        <title>A functionally conserved STORR gene fusion in Papaver species that diverged 16.8 million years ago.</title>
        <authorList>
            <person name="Catania T."/>
        </authorList>
    </citation>
    <scope>NUCLEOTIDE SEQUENCE</scope>
    <source>
        <strain evidence="2">S-188037</strain>
    </source>
</reference>
<name>A0AAD4XWT5_9MAGN</name>
<protein>
    <recommendedName>
        <fullName evidence="4">Light-regulated protein</fullName>
    </recommendedName>
</protein>
<dbReference type="AlphaFoldDB" id="A0AAD4XWT5"/>
<evidence type="ECO:0000256" key="1">
    <source>
        <dbReference type="SAM" id="MobiDB-lite"/>
    </source>
</evidence>
<sequence length="149" mass="16457">MNAALCYTPPPPSSLRLQTTSFSPSIFTPKLQTTPTPSIFTPKLQTTPTPRRYRMKANPSESLTVDYSSPASVFPAEACDTIGGEACNVEMYPEAKLKPENKSTAPKTTKESIDREYLEYNEPKTVFPAEACDDLGGEFCQPDYQKGVY</sequence>
<dbReference type="PANTHER" id="PTHR36762">
    <property type="entry name" value="LIGHT-REGULATED PROTEIN 1, CHLOROPLASTIC"/>
    <property type="match status" value="1"/>
</dbReference>
<feature type="compositionally biased region" description="Polar residues" evidence="1">
    <location>
        <begin position="31"/>
        <end position="49"/>
    </location>
</feature>
<dbReference type="GO" id="GO:0009507">
    <property type="term" value="C:chloroplast"/>
    <property type="evidence" value="ECO:0007669"/>
    <property type="project" value="InterPro"/>
</dbReference>
<dbReference type="PANTHER" id="PTHR36762:SF2">
    <property type="entry name" value="LIGHT-REGULATED PROTEIN 1, CHLOROPLASTIC"/>
    <property type="match status" value="1"/>
</dbReference>
<comment type="caution">
    <text evidence="2">The sequence shown here is derived from an EMBL/GenBank/DDBJ whole genome shotgun (WGS) entry which is preliminary data.</text>
</comment>
<proteinExistence type="predicted"/>
<feature type="region of interest" description="Disordered" evidence="1">
    <location>
        <begin position="31"/>
        <end position="54"/>
    </location>
</feature>
<dbReference type="Pfam" id="PF07207">
    <property type="entry name" value="Lir1"/>
    <property type="match status" value="1"/>
</dbReference>
<dbReference type="EMBL" id="JAJJMB010002020">
    <property type="protein sequence ID" value="KAI3954262.1"/>
    <property type="molecule type" value="Genomic_DNA"/>
</dbReference>
<evidence type="ECO:0008006" key="4">
    <source>
        <dbReference type="Google" id="ProtNLM"/>
    </source>
</evidence>
<gene>
    <name evidence="2" type="ORF">MKW98_018086</name>
</gene>
<keyword evidence="3" id="KW-1185">Reference proteome</keyword>